<keyword evidence="6 7" id="KW-0664">Pyridoxine biosynthesis</keyword>
<feature type="binding site" evidence="7 8">
    <location>
        <position position="76"/>
    </location>
    <ligand>
        <name>FMN</name>
        <dbReference type="ChEBI" id="CHEBI:58210"/>
    </ligand>
</feature>
<evidence type="ECO:0000256" key="5">
    <source>
        <dbReference type="ARBA" id="ARBA00023002"/>
    </source>
</evidence>
<evidence type="ECO:0000259" key="9">
    <source>
        <dbReference type="Pfam" id="PF01243"/>
    </source>
</evidence>
<dbReference type="InterPro" id="IPR019576">
    <property type="entry name" value="Pyridoxamine_oxidase_dimer_C"/>
</dbReference>
<dbReference type="NCBIfam" id="NF004231">
    <property type="entry name" value="PRK05679.1"/>
    <property type="match status" value="1"/>
</dbReference>
<sequence length="206" mass="23725">MRHEYQAGSLNETEMAPNPFDEFKVWLETAIASGLSEPNAMTVASATPDGRPSARVVLLKELNEKGFVFYTNYMSRKGQELLANPFTAAVFDWHEIERQVRIEGIAEKVEDEEADAYFNVRPNDAKIGAWASPQSRIVRGREELEELEKRYANQFSGSEIPRPPHWGGFLIRPTMIEFWQGRPNRMHDRMAYYKGDKGWNMQRLAP</sequence>
<comment type="catalytic activity">
    <reaction evidence="7">
        <text>pyridoxamine 5'-phosphate + O2 + H2O = pyridoxal 5'-phosphate + H2O2 + NH4(+)</text>
        <dbReference type="Rhea" id="RHEA:15817"/>
        <dbReference type="ChEBI" id="CHEBI:15377"/>
        <dbReference type="ChEBI" id="CHEBI:15379"/>
        <dbReference type="ChEBI" id="CHEBI:16240"/>
        <dbReference type="ChEBI" id="CHEBI:28938"/>
        <dbReference type="ChEBI" id="CHEBI:58451"/>
        <dbReference type="ChEBI" id="CHEBI:597326"/>
        <dbReference type="EC" id="1.4.3.5"/>
    </reaction>
</comment>
<dbReference type="GO" id="GO:0008615">
    <property type="term" value="P:pyridoxine biosynthetic process"/>
    <property type="evidence" value="ECO:0007669"/>
    <property type="project" value="UniProtKB-UniRule"/>
</dbReference>
<feature type="domain" description="Pyridoxamine 5'-phosphate oxidase N-terminal" evidence="9">
    <location>
        <begin position="28"/>
        <end position="144"/>
    </location>
</feature>
<feature type="binding site" evidence="7">
    <location>
        <begin position="185"/>
        <end position="187"/>
    </location>
    <ligand>
        <name>substrate</name>
    </ligand>
</feature>
<comment type="function">
    <text evidence="7">Catalyzes the oxidation of either pyridoxine 5'-phosphate (PNP) or pyridoxamine 5'-phosphate (PMP) into pyridoxal 5'-phosphate (PLP).</text>
</comment>
<dbReference type="GO" id="GO:0010181">
    <property type="term" value="F:FMN binding"/>
    <property type="evidence" value="ECO:0007669"/>
    <property type="project" value="UniProtKB-UniRule"/>
</dbReference>
<keyword evidence="4 7" id="KW-0288">FMN</keyword>
<evidence type="ECO:0000256" key="8">
    <source>
        <dbReference type="PIRSR" id="PIRSR000190-2"/>
    </source>
</evidence>
<dbReference type="EC" id="1.4.3.5" evidence="7"/>
<comment type="similarity">
    <text evidence="1 7">Belongs to the pyridoxamine 5'-phosphate oxidase family.</text>
</comment>
<dbReference type="InterPro" id="IPR011576">
    <property type="entry name" value="Pyridox_Oxase_N"/>
</dbReference>
<proteinExistence type="inferred from homology"/>
<evidence type="ECO:0000256" key="7">
    <source>
        <dbReference type="HAMAP-Rule" id="MF_01629"/>
    </source>
</evidence>
<dbReference type="AlphaFoldDB" id="A0A1R3SVJ9"/>
<dbReference type="Gene3D" id="2.30.110.10">
    <property type="entry name" value="Electron Transport, Fmn-binding Protein, Chain A"/>
    <property type="match status" value="1"/>
</dbReference>
<dbReference type="Proteomes" id="UP000187464">
    <property type="component" value="Chromosome I"/>
</dbReference>
<comment type="catalytic activity">
    <reaction evidence="7">
        <text>pyridoxine 5'-phosphate + O2 = pyridoxal 5'-phosphate + H2O2</text>
        <dbReference type="Rhea" id="RHEA:15149"/>
        <dbReference type="ChEBI" id="CHEBI:15379"/>
        <dbReference type="ChEBI" id="CHEBI:16240"/>
        <dbReference type="ChEBI" id="CHEBI:58589"/>
        <dbReference type="ChEBI" id="CHEBI:597326"/>
        <dbReference type="EC" id="1.4.3.5"/>
    </reaction>
</comment>
<organism evidence="11 12">
    <name type="scientific">Proteiniphilum saccharofermentans</name>
    <dbReference type="NCBI Taxonomy" id="1642647"/>
    <lineage>
        <taxon>Bacteria</taxon>
        <taxon>Pseudomonadati</taxon>
        <taxon>Bacteroidota</taxon>
        <taxon>Bacteroidia</taxon>
        <taxon>Bacteroidales</taxon>
        <taxon>Dysgonomonadaceae</taxon>
        <taxon>Proteiniphilum</taxon>
    </lineage>
</organism>
<dbReference type="Pfam" id="PF01243">
    <property type="entry name" value="PNPOx_N"/>
    <property type="match status" value="1"/>
</dbReference>
<feature type="binding site" evidence="7 8">
    <location>
        <begin position="55"/>
        <end position="60"/>
    </location>
    <ligand>
        <name>FMN</name>
        <dbReference type="ChEBI" id="CHEBI:58210"/>
    </ligand>
</feature>
<dbReference type="HAMAP" id="MF_01629">
    <property type="entry name" value="PdxH"/>
    <property type="match status" value="1"/>
</dbReference>
<dbReference type="STRING" id="1642647.PSM36_0764"/>
<evidence type="ECO:0000256" key="3">
    <source>
        <dbReference type="ARBA" id="ARBA00022630"/>
    </source>
</evidence>
<feature type="binding site" evidence="7 8">
    <location>
        <begin position="134"/>
        <end position="135"/>
    </location>
    <ligand>
        <name>FMN</name>
        <dbReference type="ChEBI" id="CHEBI:58210"/>
    </ligand>
</feature>
<dbReference type="Pfam" id="PF10590">
    <property type="entry name" value="PNP_phzG_C"/>
    <property type="match status" value="1"/>
</dbReference>
<comment type="subunit">
    <text evidence="2 7">Homodimer.</text>
</comment>
<dbReference type="UniPathway" id="UPA01068">
    <property type="reaction ID" value="UER00304"/>
</dbReference>
<feature type="binding site" evidence="7">
    <location>
        <position position="60"/>
    </location>
    <ligand>
        <name>substrate</name>
    </ligand>
</feature>
<dbReference type="PROSITE" id="PS01064">
    <property type="entry name" value="PYRIDOX_OXIDASE"/>
    <property type="match status" value="1"/>
</dbReference>
<feature type="binding site" evidence="7 8">
    <location>
        <begin position="70"/>
        <end position="71"/>
    </location>
    <ligand>
        <name>FMN</name>
        <dbReference type="ChEBI" id="CHEBI:58210"/>
    </ligand>
</feature>
<dbReference type="KEGG" id="psac:PSM36_0764"/>
<comment type="caution">
    <text evidence="7">Lacks conserved residue(s) required for the propagation of feature annotation.</text>
</comment>
<evidence type="ECO:0000256" key="2">
    <source>
        <dbReference type="ARBA" id="ARBA00011738"/>
    </source>
</evidence>
<dbReference type="PANTHER" id="PTHR10851:SF0">
    <property type="entry name" value="PYRIDOXINE-5'-PHOSPHATE OXIDASE"/>
    <property type="match status" value="1"/>
</dbReference>
<evidence type="ECO:0000256" key="6">
    <source>
        <dbReference type="ARBA" id="ARBA00023096"/>
    </source>
</evidence>
<comment type="pathway">
    <text evidence="7">Cofactor metabolism; pyridoxal 5'-phosphate salvage; pyridoxal 5'-phosphate from pyridoxine 5'-phosphate: step 1/1.</text>
</comment>
<name>A0A1R3SVJ9_9BACT</name>
<feature type="binding site" evidence="7 8">
    <location>
        <position position="77"/>
    </location>
    <ligand>
        <name>FMN</name>
        <dbReference type="ChEBI" id="CHEBI:58210"/>
    </ligand>
</feature>
<feature type="binding site" evidence="7 8">
    <location>
        <position position="179"/>
    </location>
    <ligand>
        <name>FMN</name>
        <dbReference type="ChEBI" id="CHEBI:58210"/>
    </ligand>
</feature>
<evidence type="ECO:0000313" key="12">
    <source>
        <dbReference type="Proteomes" id="UP000187464"/>
    </source>
</evidence>
<dbReference type="InterPro" id="IPR019740">
    <property type="entry name" value="Pyridox_Oxase_CS"/>
</dbReference>
<feature type="binding site" evidence="7 8">
    <location>
        <position position="189"/>
    </location>
    <ligand>
        <name>FMN</name>
        <dbReference type="ChEBI" id="CHEBI:58210"/>
    </ligand>
</feature>
<dbReference type="NCBIfam" id="TIGR00558">
    <property type="entry name" value="pdxH"/>
    <property type="match status" value="1"/>
</dbReference>
<reference evidence="11 12" key="1">
    <citation type="submission" date="2016-08" db="EMBL/GenBank/DDBJ databases">
        <authorList>
            <person name="Seilhamer J.J."/>
        </authorList>
    </citation>
    <scope>NUCLEOTIDE SEQUENCE [LARGE SCALE GENOMIC DNA]</scope>
    <source>
        <strain evidence="11">M3/6</strain>
    </source>
</reference>
<feature type="binding site" evidence="7">
    <location>
        <position position="121"/>
    </location>
    <ligand>
        <name>substrate</name>
    </ligand>
</feature>
<keyword evidence="3 7" id="KW-0285">Flavoprotein</keyword>
<dbReference type="EMBL" id="LT605205">
    <property type="protein sequence ID" value="SCD19591.1"/>
    <property type="molecule type" value="Genomic_DNA"/>
</dbReference>
<feature type="binding site" evidence="7 8">
    <location>
        <position position="99"/>
    </location>
    <ligand>
        <name>FMN</name>
        <dbReference type="ChEBI" id="CHEBI:58210"/>
    </ligand>
</feature>
<evidence type="ECO:0000259" key="10">
    <source>
        <dbReference type="Pfam" id="PF10590"/>
    </source>
</evidence>
<feature type="domain" description="Pyridoxine 5'-phosphate oxidase dimerisation C-terminal" evidence="10">
    <location>
        <begin position="166"/>
        <end position="206"/>
    </location>
</feature>
<comment type="pathway">
    <text evidence="7">Cofactor metabolism; pyridoxal 5'-phosphate salvage; pyridoxal 5'-phosphate from pyridoxamine 5'-phosphate: step 1/1.</text>
</comment>
<evidence type="ECO:0000256" key="4">
    <source>
        <dbReference type="ARBA" id="ARBA00022643"/>
    </source>
</evidence>
<feature type="binding site" evidence="7">
    <location>
        <position position="117"/>
    </location>
    <ligand>
        <name>substrate</name>
    </ligand>
</feature>
<keyword evidence="5 7" id="KW-0560">Oxidoreductase</keyword>
<dbReference type="InterPro" id="IPR012349">
    <property type="entry name" value="Split_barrel_FMN-bd"/>
</dbReference>
<evidence type="ECO:0000256" key="1">
    <source>
        <dbReference type="ARBA" id="ARBA00007301"/>
    </source>
</evidence>
<dbReference type="FunFam" id="2.30.110.10:FF:000020">
    <property type="entry name" value="PNPO isoform 11"/>
    <property type="match status" value="1"/>
</dbReference>
<protein>
    <recommendedName>
        <fullName evidence="7">Pyridoxine/pyridoxamine 5'-phosphate oxidase</fullName>
        <ecNumber evidence="7">1.4.3.5</ecNumber>
    </recommendedName>
    <alternativeName>
        <fullName evidence="7">PNP/PMP oxidase</fullName>
        <shortName evidence="7">PNPOx</shortName>
    </alternativeName>
    <alternativeName>
        <fullName evidence="7">Pyridoxal 5'-phosphate synthase</fullName>
    </alternativeName>
</protein>
<accession>A0A1R3SVJ9</accession>
<dbReference type="PIRSF" id="PIRSF000190">
    <property type="entry name" value="Pyd_amn-ph_oxd"/>
    <property type="match status" value="1"/>
</dbReference>
<dbReference type="PANTHER" id="PTHR10851">
    <property type="entry name" value="PYRIDOXINE-5-PHOSPHATE OXIDASE"/>
    <property type="match status" value="1"/>
</dbReference>
<keyword evidence="12" id="KW-1185">Reference proteome</keyword>
<comment type="cofactor">
    <cofactor evidence="7 8">
        <name>FMN</name>
        <dbReference type="ChEBI" id="CHEBI:58210"/>
    </cofactor>
    <text evidence="7 8">Binds 1 FMN per subunit.</text>
</comment>
<evidence type="ECO:0000313" key="11">
    <source>
        <dbReference type="EMBL" id="SCD19591.1"/>
    </source>
</evidence>
<dbReference type="SUPFAM" id="SSF50475">
    <property type="entry name" value="FMN-binding split barrel"/>
    <property type="match status" value="1"/>
</dbReference>
<dbReference type="GO" id="GO:0004733">
    <property type="term" value="F:pyridoxamine phosphate oxidase activity"/>
    <property type="evidence" value="ECO:0007669"/>
    <property type="project" value="UniProtKB-UniRule"/>
</dbReference>
<dbReference type="InterPro" id="IPR000659">
    <property type="entry name" value="Pyridox_Oxase"/>
</dbReference>
<gene>
    <name evidence="7 11" type="primary">pdxH</name>
    <name evidence="11" type="ORF">PSM36_0764</name>
</gene>